<dbReference type="AlphaFoldDB" id="A0A3N0AG32"/>
<dbReference type="InterPro" id="IPR015500">
    <property type="entry name" value="Peptidase_S8_subtilisin-rel"/>
</dbReference>
<feature type="active site" description="Charge relay system" evidence="5">
    <location>
        <position position="255"/>
    </location>
</feature>
<evidence type="ECO:0000256" key="1">
    <source>
        <dbReference type="ARBA" id="ARBA00011073"/>
    </source>
</evidence>
<dbReference type="InterPro" id="IPR023828">
    <property type="entry name" value="Peptidase_S8_Ser-AS"/>
</dbReference>
<feature type="domain" description="SLH" evidence="8">
    <location>
        <begin position="620"/>
        <end position="681"/>
    </location>
</feature>
<keyword evidence="10" id="KW-1185">Reference proteome</keyword>
<feature type="active site" description="Charge relay system" evidence="5">
    <location>
        <position position="215"/>
    </location>
</feature>
<feature type="domain" description="SLH" evidence="8">
    <location>
        <begin position="558"/>
        <end position="618"/>
    </location>
</feature>
<proteinExistence type="inferred from homology"/>
<sequence>MRIIPTIDATARRNALRGAGAVLVSSSLMFASLGLPAAPAAAAPVETPAAQQAATPVAETAETDGVLVFAAADAGARTLSADDTADAVADGLKELGMQETGRFAAADGTTVIEAAPAAGQSVNDAVAAAEALDGVASAQPNFVYRSIDPVEDAGAASGLIADDAALLAAIAANDPFAQIADPSVPRNQYWLYNANFDDAWNRAQTNGSVAIAVLDTGVMADHADLAANVLTQYGWDAYENAPLYADGQNAFNGGHGTMVAGAAAAVANNGFGMAGASFNASIVPVKVCDDSAKPKIDTKSLLAAYSYVTELARSGKADVRVINLSLGAYGSTLNDRALENAIVAAKDQGIVTVCAGGNGNKAAAPNTKPIYPADFDACVSVTALNADGTNVVWSDYNEYKDISAPGSGITAPLADAGGNTEGFTWASGTSLAAPIVAGAFALMFAAEPDASVDEAKAALYASATPVNDPENDRSQASGSHGALDAAGAVERLVQDHSAFSDVAPSDWFFKPAHYVNERGIMTGYEGAFRPQENLTRAQCARILYNRFGNGAQCAPAPLSDVDQSQWYAPAVNWAVETGMMVGLVGTGRFGVNDELSREQLALVVARAANADTAAADPSAFDALPDRDDTSDWARDAMVWATDEGVINGDRATDPARLLPRNPITRAQMAQVVMNAMERGLI</sequence>
<dbReference type="GO" id="GO:0004252">
    <property type="term" value="F:serine-type endopeptidase activity"/>
    <property type="evidence" value="ECO:0007669"/>
    <property type="project" value="UniProtKB-UniRule"/>
</dbReference>
<gene>
    <name evidence="9" type="ORF">DMP07_03315</name>
</gene>
<dbReference type="PROSITE" id="PS51318">
    <property type="entry name" value="TAT"/>
    <property type="match status" value="1"/>
</dbReference>
<evidence type="ECO:0000256" key="4">
    <source>
        <dbReference type="ARBA" id="ARBA00022825"/>
    </source>
</evidence>
<evidence type="ECO:0000256" key="5">
    <source>
        <dbReference type="PROSITE-ProRule" id="PRU01240"/>
    </source>
</evidence>
<keyword evidence="3 5" id="KW-0378">Hydrolase</keyword>
<dbReference type="PROSITE" id="PS51892">
    <property type="entry name" value="SUBTILASE"/>
    <property type="match status" value="1"/>
</dbReference>
<evidence type="ECO:0000256" key="3">
    <source>
        <dbReference type="ARBA" id="ARBA00022801"/>
    </source>
</evidence>
<keyword evidence="2 5" id="KW-0645">Protease</keyword>
<dbReference type="PROSITE" id="PS51272">
    <property type="entry name" value="SLH"/>
    <property type="match status" value="3"/>
</dbReference>
<dbReference type="OrthoDB" id="3183967at2"/>
<dbReference type="InterPro" id="IPR050131">
    <property type="entry name" value="Peptidase_S8_subtilisin-like"/>
</dbReference>
<dbReference type="PANTHER" id="PTHR43806:SF11">
    <property type="entry name" value="CEREVISIN-RELATED"/>
    <property type="match status" value="1"/>
</dbReference>
<dbReference type="PROSITE" id="PS00136">
    <property type="entry name" value="SUBTILASE_ASP"/>
    <property type="match status" value="1"/>
</dbReference>
<comment type="similarity">
    <text evidence="1 5 6">Belongs to the peptidase S8 family.</text>
</comment>
<dbReference type="PROSITE" id="PS00138">
    <property type="entry name" value="SUBTILASE_SER"/>
    <property type="match status" value="1"/>
</dbReference>
<evidence type="ECO:0000313" key="9">
    <source>
        <dbReference type="EMBL" id="RNL20625.1"/>
    </source>
</evidence>
<evidence type="ECO:0000256" key="6">
    <source>
        <dbReference type="RuleBase" id="RU003355"/>
    </source>
</evidence>
<dbReference type="PROSITE" id="PS00137">
    <property type="entry name" value="SUBTILASE_HIS"/>
    <property type="match status" value="1"/>
</dbReference>
<dbReference type="InterPro" id="IPR036852">
    <property type="entry name" value="Peptidase_S8/S53_dom_sf"/>
</dbReference>
<protein>
    <recommendedName>
        <fullName evidence="8">SLH domain-containing protein</fullName>
    </recommendedName>
</protein>
<organism evidence="9 10">
    <name type="scientific">Slackia faecicanis</name>
    <dbReference type="NCBI Taxonomy" id="255723"/>
    <lineage>
        <taxon>Bacteria</taxon>
        <taxon>Bacillati</taxon>
        <taxon>Actinomycetota</taxon>
        <taxon>Coriobacteriia</taxon>
        <taxon>Eggerthellales</taxon>
        <taxon>Eggerthellaceae</taxon>
        <taxon>Slackia</taxon>
    </lineage>
</organism>
<dbReference type="PRINTS" id="PR00723">
    <property type="entry name" value="SUBTILISIN"/>
</dbReference>
<dbReference type="Gene3D" id="3.40.50.200">
    <property type="entry name" value="Peptidase S8/S53 domain"/>
    <property type="match status" value="1"/>
</dbReference>
<feature type="chain" id="PRO_5038728695" description="SLH domain-containing protein" evidence="7">
    <location>
        <begin position="38"/>
        <end position="681"/>
    </location>
</feature>
<dbReference type="PANTHER" id="PTHR43806">
    <property type="entry name" value="PEPTIDASE S8"/>
    <property type="match status" value="1"/>
</dbReference>
<dbReference type="SUPFAM" id="SSF52743">
    <property type="entry name" value="Subtilisin-like"/>
    <property type="match status" value="1"/>
</dbReference>
<comment type="caution">
    <text evidence="9">The sequence shown here is derived from an EMBL/GenBank/DDBJ whole genome shotgun (WGS) entry which is preliminary data.</text>
</comment>
<dbReference type="Proteomes" id="UP000267368">
    <property type="component" value="Unassembled WGS sequence"/>
</dbReference>
<feature type="domain" description="SLH" evidence="8">
    <location>
        <begin position="495"/>
        <end position="557"/>
    </location>
</feature>
<dbReference type="InterPro" id="IPR022398">
    <property type="entry name" value="Peptidase_S8_His-AS"/>
</dbReference>
<keyword evidence="7" id="KW-0732">Signal</keyword>
<dbReference type="GO" id="GO:0006508">
    <property type="term" value="P:proteolysis"/>
    <property type="evidence" value="ECO:0007669"/>
    <property type="project" value="UniProtKB-KW"/>
</dbReference>
<evidence type="ECO:0000256" key="2">
    <source>
        <dbReference type="ARBA" id="ARBA00022670"/>
    </source>
</evidence>
<dbReference type="Pfam" id="PF00395">
    <property type="entry name" value="SLH"/>
    <property type="match status" value="3"/>
</dbReference>
<dbReference type="Pfam" id="PF00082">
    <property type="entry name" value="Peptidase_S8"/>
    <property type="match status" value="1"/>
</dbReference>
<evidence type="ECO:0000313" key="10">
    <source>
        <dbReference type="Proteomes" id="UP000267368"/>
    </source>
</evidence>
<dbReference type="InterPro" id="IPR006311">
    <property type="entry name" value="TAT_signal"/>
</dbReference>
<feature type="signal peptide" evidence="7">
    <location>
        <begin position="1"/>
        <end position="37"/>
    </location>
</feature>
<evidence type="ECO:0000256" key="7">
    <source>
        <dbReference type="SAM" id="SignalP"/>
    </source>
</evidence>
<dbReference type="InterPro" id="IPR023827">
    <property type="entry name" value="Peptidase_S8_Asp-AS"/>
</dbReference>
<evidence type="ECO:0000259" key="8">
    <source>
        <dbReference type="PROSITE" id="PS51272"/>
    </source>
</evidence>
<keyword evidence="4 5" id="KW-0720">Serine protease</keyword>
<feature type="active site" description="Charge relay system" evidence="5">
    <location>
        <position position="430"/>
    </location>
</feature>
<dbReference type="EMBL" id="QICB01000002">
    <property type="protein sequence ID" value="RNL20625.1"/>
    <property type="molecule type" value="Genomic_DNA"/>
</dbReference>
<dbReference type="RefSeq" id="WP_123197726.1">
    <property type="nucleotide sequence ID" value="NZ_QICB01000002.1"/>
</dbReference>
<accession>A0A3N0AG32</accession>
<name>A0A3N0AG32_9ACTN</name>
<reference evidence="10" key="1">
    <citation type="submission" date="2018-05" db="EMBL/GenBank/DDBJ databases">
        <title>Genome Sequencing of selected type strains of the family Eggerthellaceae.</title>
        <authorList>
            <person name="Danylec N."/>
            <person name="Stoll D.A."/>
            <person name="Doetsch A."/>
            <person name="Huch M."/>
        </authorList>
    </citation>
    <scope>NUCLEOTIDE SEQUENCE [LARGE SCALE GENOMIC DNA]</scope>
    <source>
        <strain evidence="10">DSM 17537</strain>
    </source>
</reference>
<dbReference type="InterPro" id="IPR001119">
    <property type="entry name" value="SLH_dom"/>
</dbReference>
<dbReference type="InterPro" id="IPR000209">
    <property type="entry name" value="Peptidase_S8/S53_dom"/>
</dbReference>